<evidence type="ECO:0000313" key="2">
    <source>
        <dbReference type="EMBL" id="CAG6693346.1"/>
    </source>
</evidence>
<name>A0A8D8TUT3_9HEMI</name>
<reference evidence="2" key="1">
    <citation type="submission" date="2021-05" db="EMBL/GenBank/DDBJ databases">
        <authorList>
            <person name="Alioto T."/>
            <person name="Alioto T."/>
            <person name="Gomez Garrido J."/>
        </authorList>
    </citation>
    <scope>NUCLEOTIDE SEQUENCE</scope>
</reference>
<dbReference type="AlphaFoldDB" id="A0A8D8TUT3"/>
<evidence type="ECO:0000256" key="1">
    <source>
        <dbReference type="SAM" id="MobiDB-lite"/>
    </source>
</evidence>
<protein>
    <submittedName>
        <fullName evidence="2">Uncharacterized protein</fullName>
    </submittedName>
</protein>
<sequence length="104" mass="11426">MDLCNTGLNSGINYDVDGIKGNGYKETERTGCHEHHGHDGGELQFISYKSFIISNLQVHCTVYSVQIDRLQGHIKHKGLMKHGDLQDGIGGEVSIPAPHNQRTG</sequence>
<proteinExistence type="predicted"/>
<accession>A0A8D8TUT3</accession>
<dbReference type="EMBL" id="HBUF01311934">
    <property type="protein sequence ID" value="CAG6693346.1"/>
    <property type="molecule type" value="Transcribed_RNA"/>
</dbReference>
<organism evidence="2">
    <name type="scientific">Cacopsylla melanoneura</name>
    <dbReference type="NCBI Taxonomy" id="428564"/>
    <lineage>
        <taxon>Eukaryota</taxon>
        <taxon>Metazoa</taxon>
        <taxon>Ecdysozoa</taxon>
        <taxon>Arthropoda</taxon>
        <taxon>Hexapoda</taxon>
        <taxon>Insecta</taxon>
        <taxon>Pterygota</taxon>
        <taxon>Neoptera</taxon>
        <taxon>Paraneoptera</taxon>
        <taxon>Hemiptera</taxon>
        <taxon>Sternorrhyncha</taxon>
        <taxon>Psylloidea</taxon>
        <taxon>Psyllidae</taxon>
        <taxon>Psyllinae</taxon>
        <taxon>Cacopsylla</taxon>
    </lineage>
</organism>
<feature type="region of interest" description="Disordered" evidence="1">
    <location>
        <begin position="85"/>
        <end position="104"/>
    </location>
</feature>